<dbReference type="VEuPathDB" id="FungiDB:JI435_443600"/>
<reference evidence="3" key="1">
    <citation type="journal article" date="2021" name="BMC Genomics">
        <title>Chromosome-level genome assembly and manually-curated proteome of model necrotroph Parastagonospora nodorum Sn15 reveals a genome-wide trove of candidate effector homologs, and redundancy of virulence-related functions within an accessory chromosome.</title>
        <authorList>
            <person name="Bertazzoni S."/>
            <person name="Jones D.A.B."/>
            <person name="Phan H.T."/>
            <person name="Tan K.-C."/>
            <person name="Hane J.K."/>
        </authorList>
    </citation>
    <scope>NUCLEOTIDE SEQUENCE [LARGE SCALE GENOMIC DNA]</scope>
    <source>
        <strain evidence="3">SN15 / ATCC MYA-4574 / FGSC 10173)</strain>
    </source>
</reference>
<name>A0A7U2FFW4_PHANO</name>
<evidence type="ECO:0000313" key="2">
    <source>
        <dbReference type="EMBL" id="QRD04553.1"/>
    </source>
</evidence>
<dbReference type="AlphaFoldDB" id="A0A7U2FFW4"/>
<accession>A0A7U2FFW4</accession>
<dbReference type="RefSeq" id="XP_001800763.1">
    <property type="nucleotide sequence ID" value="XM_001800711.1"/>
</dbReference>
<feature type="compositionally biased region" description="Low complexity" evidence="1">
    <location>
        <begin position="181"/>
        <end position="194"/>
    </location>
</feature>
<dbReference type="Proteomes" id="UP000663193">
    <property type="component" value="Chromosome 17"/>
</dbReference>
<keyword evidence="3" id="KW-1185">Reference proteome</keyword>
<evidence type="ECO:0000313" key="3">
    <source>
        <dbReference type="Proteomes" id="UP000663193"/>
    </source>
</evidence>
<feature type="region of interest" description="Disordered" evidence="1">
    <location>
        <begin position="144"/>
        <end position="194"/>
    </location>
</feature>
<evidence type="ECO:0000256" key="1">
    <source>
        <dbReference type="SAM" id="MobiDB-lite"/>
    </source>
</evidence>
<gene>
    <name evidence="2" type="ORF">JI435_443600</name>
</gene>
<organism evidence="2 3">
    <name type="scientific">Phaeosphaeria nodorum (strain SN15 / ATCC MYA-4574 / FGSC 10173)</name>
    <name type="common">Glume blotch fungus</name>
    <name type="synonym">Parastagonospora nodorum</name>
    <dbReference type="NCBI Taxonomy" id="321614"/>
    <lineage>
        <taxon>Eukaryota</taxon>
        <taxon>Fungi</taxon>
        <taxon>Dikarya</taxon>
        <taxon>Ascomycota</taxon>
        <taxon>Pezizomycotina</taxon>
        <taxon>Dothideomycetes</taxon>
        <taxon>Pleosporomycetidae</taxon>
        <taxon>Pleosporales</taxon>
        <taxon>Pleosporineae</taxon>
        <taxon>Phaeosphaeriaceae</taxon>
        <taxon>Parastagonospora</taxon>
    </lineage>
</organism>
<protein>
    <submittedName>
        <fullName evidence="2">Uncharacterized protein</fullName>
    </submittedName>
</protein>
<proteinExistence type="predicted"/>
<sequence>MDSTPLKYLGICLTTAKIIKLPYHILDDLDVAYNHLQQQPPSIKINDRIEVLHHKIFQACIACPIFSEVLLIVQAEYTDGKITSDGDEAIYSTIQADENFMLWLEQKWADKSQSCATDVPMSYREFIIAHLFRYHGEMKEALKEEKERWAPPGASADEGDPHWKDLKTAIKESKGKGSGAVGTSSSGTSNGTGA</sequence>
<feature type="compositionally biased region" description="Basic and acidic residues" evidence="1">
    <location>
        <begin position="159"/>
        <end position="175"/>
    </location>
</feature>
<dbReference type="KEGG" id="pno:SNOG_10494"/>
<dbReference type="EMBL" id="CP069039">
    <property type="protein sequence ID" value="QRD04553.1"/>
    <property type="molecule type" value="Genomic_DNA"/>
</dbReference>